<dbReference type="OMA" id="HENFIFR"/>
<evidence type="ECO:0000313" key="1">
    <source>
        <dbReference type="EMBL" id="CAK94479.1"/>
    </source>
</evidence>
<sequence>MNYVFKVFVAKFLNLYIEGFGGSQVQLYQGALNLQKVQLKLQTLNKLLKELLIPFTILKADIEMLKIDIPWASLTTQPIKTHISGLNVIIQYNEQEDIENLIQDLSKKQNTESKISIQDEIRKHKEIDEQVLKRFVKKLLLNLSFEIKDIQVELLIKQQYRLQVVCQQFSTSSQENLRINPEDVDQFHRELKVETFFIKLIRFKDDDISNQQLLALDQCNSYLERSKDSIYCHVEFNNFNIILDKDIVLLANDAMDKHTQLEQLVQNKLNEFKIQPIHENFIFRDITTVSKGIHLSIFSNNLFIQSQQLTLFIQQCNICAKSFLQQMLYKLSFEEIHIKYNGLKILQLTKQDSNEFSIWPELHNQDADKQQIILEIAQNQSDRMKLREQKLFLQIEFIHLEVDIQHLLQNSQAILNHIQSYQCFIPPQQKQLSSQKSSQTHIKSHQKKLTFKMNIMKNKLTLNVSGITQFQLLFQSQTHIGMYQKKEKIKNIELKHNQLQFHLFDQNQHLLVSLNGFNAIFDYFKQIELNIHLSQVQIRIQKNTFAQLIALQKLIETEKFVQNDSIQNKQVQQDQLNKKNIKFTALMERCSIDFGQCVKINNYVSFITLNIKQLNLQILLIENTAHHLELKSNFNIWTTHPLQKKSCKITNTIKCKLLWNKIIDPNQQDPQNILQIQNAVEIKLSQLTISNLLNTVNLLSGLDVVSVIRNKTKKKVLLKIISVQTKNIQSFTLEPEDSTLLSSLYDNLQDPKDYPTYQIQLGLEINESLQFWSQAYPFHLSKQYFNKFVLIDEIDQQEHDIFLKALNNEFILTQQDRQNTDLQTVAEPTIENQSDYLLTFKTGSVECFQIEGNSKKAFHTKLTEQNTIALVLMTENQQEIKFNLKEVIQQKTVLSFNFVKIDNNFYNVLLSFELIKDPKGQYFQKVIIKPFLIIANLLPWNFSIGNAQFINLPISVDVNMNNTLINNFDQQLDLFYANLLNNRKHASNQSQQIIINGQVTNLYYLNFLKEGKYAIEINKRHHMIMIFRNNVLVQNQMCFVICRNIYQQQIKYLLLKNKTQFNFILMKNKSRIHIYPFSDNCLEYNIQKGDKYRIFVTNQDYELMQLLDSETMTKHNLKVNKIQIQNIHIIEIIINEEKIIGKEFKISIPNVKIDIQVCDKQEINIFFDLNLRFFSDTHLDILIQNFILQFENINVINITDCFSIIEMSKSNDLNLIMINNIFFKIKDIKLNIQQQFLNSIKLLISLLRLDPLFLRQEQQQQIQSTKCQWESLIQPTFIILNMIIDPIALEINIQTNMINMNNNLLLPQQQIKMRKFKPNQLKSEILSFYLAFLITKIPTIQLLIQNLPNLLQLLQSKKNEPDGVKLPYFFIHSPIQTRINQTEYVYLNKNCKLAVSNEKLVRCQIVLSNDKLEIYVQDEKQTIFLDSISQIRLGKQNFSIYVKKNLKLRFYSKQSNLIVNLIKNLLY</sequence>
<dbReference type="OrthoDB" id="299476at2759"/>
<evidence type="ECO:0000313" key="2">
    <source>
        <dbReference type="Proteomes" id="UP000000600"/>
    </source>
</evidence>
<dbReference type="Proteomes" id="UP000000600">
    <property type="component" value="Unassembled WGS sequence"/>
</dbReference>
<reference evidence="1 2" key="1">
    <citation type="journal article" date="2006" name="Nature">
        <title>Global trends of whole-genome duplications revealed by the ciliate Paramecium tetraurelia.</title>
        <authorList>
            <consortium name="Genoscope"/>
            <person name="Aury J.-M."/>
            <person name="Jaillon O."/>
            <person name="Duret L."/>
            <person name="Noel B."/>
            <person name="Jubin C."/>
            <person name="Porcel B.M."/>
            <person name="Segurens B."/>
            <person name="Daubin V."/>
            <person name="Anthouard V."/>
            <person name="Aiach N."/>
            <person name="Arnaiz O."/>
            <person name="Billaut A."/>
            <person name="Beisson J."/>
            <person name="Blanc I."/>
            <person name="Bouhouche K."/>
            <person name="Camara F."/>
            <person name="Duharcourt S."/>
            <person name="Guigo R."/>
            <person name="Gogendeau D."/>
            <person name="Katinka M."/>
            <person name="Keller A.-M."/>
            <person name="Kissmehl R."/>
            <person name="Klotz C."/>
            <person name="Koll F."/>
            <person name="Le Moue A."/>
            <person name="Lepere C."/>
            <person name="Malinsky S."/>
            <person name="Nowacki M."/>
            <person name="Nowak J.K."/>
            <person name="Plattner H."/>
            <person name="Poulain J."/>
            <person name="Ruiz F."/>
            <person name="Serrano V."/>
            <person name="Zagulski M."/>
            <person name="Dessen P."/>
            <person name="Betermier M."/>
            <person name="Weissenbach J."/>
            <person name="Scarpelli C."/>
            <person name="Schachter V."/>
            <person name="Sperling L."/>
            <person name="Meyer E."/>
            <person name="Cohen J."/>
            <person name="Wincker P."/>
        </authorList>
    </citation>
    <scope>NUCLEOTIDE SEQUENCE [LARGE SCALE GENOMIC DNA]</scope>
    <source>
        <strain evidence="1 2">Stock d4-2</strain>
    </source>
</reference>
<dbReference type="STRING" id="5888.A0EGN8"/>
<protein>
    <submittedName>
        <fullName evidence="1">Uncharacterized protein</fullName>
    </submittedName>
</protein>
<dbReference type="HOGENOM" id="CLU_250437_0_0_1"/>
<keyword evidence="2" id="KW-1185">Reference proteome</keyword>
<dbReference type="InParanoid" id="A0EGN8"/>
<dbReference type="KEGG" id="ptm:GSPATT00026803001"/>
<dbReference type="GeneID" id="5047637"/>
<dbReference type="RefSeq" id="XP_001461852.1">
    <property type="nucleotide sequence ID" value="XM_001461815.1"/>
</dbReference>
<accession>A0EGN8</accession>
<gene>
    <name evidence="1" type="ORF">GSPATT00026803001</name>
</gene>
<organism evidence="1 2">
    <name type="scientific">Paramecium tetraurelia</name>
    <dbReference type="NCBI Taxonomy" id="5888"/>
    <lineage>
        <taxon>Eukaryota</taxon>
        <taxon>Sar</taxon>
        <taxon>Alveolata</taxon>
        <taxon>Ciliophora</taxon>
        <taxon>Intramacronucleata</taxon>
        <taxon>Oligohymenophorea</taxon>
        <taxon>Peniculida</taxon>
        <taxon>Parameciidae</taxon>
        <taxon>Paramecium</taxon>
    </lineage>
</organism>
<proteinExistence type="predicted"/>
<name>A0EGN8_PARTE</name>
<dbReference type="EMBL" id="CT868677">
    <property type="protein sequence ID" value="CAK94479.1"/>
    <property type="molecule type" value="Genomic_DNA"/>
</dbReference>